<keyword evidence="3" id="KW-1185">Reference proteome</keyword>
<sequence>MGFYKPGETRTGGAGSSSSTDTAASDRSRSTAPTLLSERAVSGGKFHQWTDYEYLDGPPTQVSVEENESEEGDEAEAGYYDQFDDDDVEDVDEHDEDFQSHQSVSTYASTTNSKNHDIPEEPVFEVGNRDERFPSDALASTPSSFGNLFPSTRRLLIRHDDATIDGNMNLRVDTVVPCRDGYQQDVILFHLRMYDLFSRKFSFRRYCRDSGREVCHSTRKELQSSHDRRPVFRRSLSSMFASLRPGSSHSGHHHGSAQSNGSSKRRDSGYGSGMKHDAKAHAGDSTTTDPSSFPTPTSSSSSSHPQDKNLTDTILLEFSNYAHVEVKRRGGTGAYRYEYEYWSTRYQWRCECRREGDLREFSYHLVDMKTSKTIAHLMPDILTPLEAIEEESKGGWVPPSSLWISDPTVYERMPDIADVIVATGLTTLVDDCIRRRWHRERRGSAISSTGAALSRSLERMGPRRLIGEVLHRRGSA</sequence>
<feature type="compositionally biased region" description="Basic and acidic residues" evidence="1">
    <location>
        <begin position="264"/>
        <end position="282"/>
    </location>
</feature>
<feature type="region of interest" description="Disordered" evidence="1">
    <location>
        <begin position="243"/>
        <end position="308"/>
    </location>
</feature>
<feature type="compositionally biased region" description="Polar residues" evidence="1">
    <location>
        <begin position="100"/>
        <end position="113"/>
    </location>
</feature>
<dbReference type="STRING" id="933388.S7ZQ54"/>
<accession>S7ZQ54</accession>
<evidence type="ECO:0000256" key="1">
    <source>
        <dbReference type="SAM" id="MobiDB-lite"/>
    </source>
</evidence>
<dbReference type="AlphaFoldDB" id="S7ZQ54"/>
<dbReference type="Proteomes" id="UP000019376">
    <property type="component" value="Unassembled WGS sequence"/>
</dbReference>
<feature type="compositionally biased region" description="Acidic residues" evidence="1">
    <location>
        <begin position="65"/>
        <end position="96"/>
    </location>
</feature>
<dbReference type="HOGENOM" id="CLU_033074_1_1_1"/>
<dbReference type="PhylomeDB" id="S7ZQ54"/>
<organism evidence="2 3">
    <name type="scientific">Penicillium oxalicum (strain 114-2 / CGMCC 5302)</name>
    <name type="common">Penicillium decumbens</name>
    <dbReference type="NCBI Taxonomy" id="933388"/>
    <lineage>
        <taxon>Eukaryota</taxon>
        <taxon>Fungi</taxon>
        <taxon>Dikarya</taxon>
        <taxon>Ascomycota</taxon>
        <taxon>Pezizomycotina</taxon>
        <taxon>Eurotiomycetes</taxon>
        <taxon>Eurotiomycetidae</taxon>
        <taxon>Eurotiales</taxon>
        <taxon>Aspergillaceae</taxon>
        <taxon>Penicillium</taxon>
    </lineage>
</organism>
<dbReference type="OrthoDB" id="5317787at2759"/>
<feature type="region of interest" description="Disordered" evidence="1">
    <location>
        <begin position="1"/>
        <end position="121"/>
    </location>
</feature>
<gene>
    <name evidence="2" type="ORF">PDE_05723</name>
</gene>
<feature type="compositionally biased region" description="Low complexity" evidence="1">
    <location>
        <begin position="284"/>
        <end position="303"/>
    </location>
</feature>
<reference evidence="2 3" key="1">
    <citation type="journal article" date="2013" name="PLoS ONE">
        <title>Genomic and secretomic analyses reveal unique features of the lignocellulolytic enzyme system of Penicillium decumbens.</title>
        <authorList>
            <person name="Liu G."/>
            <person name="Zhang L."/>
            <person name="Wei X."/>
            <person name="Zou G."/>
            <person name="Qin Y."/>
            <person name="Ma L."/>
            <person name="Li J."/>
            <person name="Zheng H."/>
            <person name="Wang S."/>
            <person name="Wang C."/>
            <person name="Xun L."/>
            <person name="Zhao G.-P."/>
            <person name="Zhou Z."/>
            <person name="Qu Y."/>
        </authorList>
    </citation>
    <scope>NUCLEOTIDE SEQUENCE [LARGE SCALE GENOMIC DNA]</scope>
    <source>
        <strain evidence="3">114-2 / CGMCC 5302</strain>
    </source>
</reference>
<dbReference type="EMBL" id="KB644412">
    <property type="protein sequence ID" value="EPS30771.1"/>
    <property type="molecule type" value="Genomic_DNA"/>
</dbReference>
<protein>
    <submittedName>
        <fullName evidence="2">Uncharacterized protein</fullName>
    </submittedName>
</protein>
<evidence type="ECO:0000313" key="3">
    <source>
        <dbReference type="Proteomes" id="UP000019376"/>
    </source>
</evidence>
<dbReference type="eggNOG" id="ENOG502QTVK">
    <property type="taxonomic scope" value="Eukaryota"/>
</dbReference>
<evidence type="ECO:0000313" key="2">
    <source>
        <dbReference type="EMBL" id="EPS30771.1"/>
    </source>
</evidence>
<proteinExistence type="predicted"/>
<name>S7ZQ54_PENO1</name>